<dbReference type="GeneID" id="27350656"/>
<dbReference type="VEuPathDB" id="FungiDB:PV07_11462"/>
<accession>A0A0D2BY36</accession>
<organism evidence="2 3">
    <name type="scientific">Cladophialophora immunda</name>
    <dbReference type="NCBI Taxonomy" id="569365"/>
    <lineage>
        <taxon>Eukaryota</taxon>
        <taxon>Fungi</taxon>
        <taxon>Dikarya</taxon>
        <taxon>Ascomycota</taxon>
        <taxon>Pezizomycotina</taxon>
        <taxon>Eurotiomycetes</taxon>
        <taxon>Chaetothyriomycetidae</taxon>
        <taxon>Chaetothyriales</taxon>
        <taxon>Herpotrichiellaceae</taxon>
        <taxon>Cladophialophora</taxon>
    </lineage>
</organism>
<keyword evidence="3" id="KW-1185">Reference proteome</keyword>
<dbReference type="AlphaFoldDB" id="A0A0D2BY36"/>
<gene>
    <name evidence="2" type="ORF">PV07_11462</name>
</gene>
<evidence type="ECO:0000256" key="1">
    <source>
        <dbReference type="SAM" id="MobiDB-lite"/>
    </source>
</evidence>
<name>A0A0D2BY36_9EURO</name>
<protein>
    <submittedName>
        <fullName evidence="2">Uncharacterized protein</fullName>
    </submittedName>
</protein>
<dbReference type="EMBL" id="KN847046">
    <property type="protein sequence ID" value="KIW23250.1"/>
    <property type="molecule type" value="Genomic_DNA"/>
</dbReference>
<proteinExistence type="predicted"/>
<reference evidence="2 3" key="1">
    <citation type="submission" date="2015-01" db="EMBL/GenBank/DDBJ databases">
        <title>The Genome Sequence of Cladophialophora immunda CBS83496.</title>
        <authorList>
            <consortium name="The Broad Institute Genomics Platform"/>
            <person name="Cuomo C."/>
            <person name="de Hoog S."/>
            <person name="Gorbushina A."/>
            <person name="Stielow B."/>
            <person name="Teixiera M."/>
            <person name="Abouelleil A."/>
            <person name="Chapman S.B."/>
            <person name="Priest M."/>
            <person name="Young S.K."/>
            <person name="Wortman J."/>
            <person name="Nusbaum C."/>
            <person name="Birren B."/>
        </authorList>
    </citation>
    <scope>NUCLEOTIDE SEQUENCE [LARGE SCALE GENOMIC DNA]</scope>
    <source>
        <strain evidence="2 3">CBS 83496</strain>
    </source>
</reference>
<feature type="compositionally biased region" description="Basic and acidic residues" evidence="1">
    <location>
        <begin position="125"/>
        <end position="137"/>
    </location>
</feature>
<evidence type="ECO:0000313" key="3">
    <source>
        <dbReference type="Proteomes" id="UP000054466"/>
    </source>
</evidence>
<dbReference type="RefSeq" id="XP_016243466.1">
    <property type="nucleotide sequence ID" value="XM_016398904.1"/>
</dbReference>
<evidence type="ECO:0000313" key="2">
    <source>
        <dbReference type="EMBL" id="KIW23250.1"/>
    </source>
</evidence>
<feature type="region of interest" description="Disordered" evidence="1">
    <location>
        <begin position="1"/>
        <end position="89"/>
    </location>
</feature>
<feature type="region of interest" description="Disordered" evidence="1">
    <location>
        <begin position="109"/>
        <end position="169"/>
    </location>
</feature>
<dbReference type="HOGENOM" id="CLU_1578350_0_0_1"/>
<sequence>MTDHPTNASDGDWEDSPQSPTANDRNHQEDWSRVCSRGTSVEPSGADAGDAPRPEHLDSNGNNDNISSEESEENMPPNRAASMEQDLLGIVPSPIGRQVLDATSQLTVSFETQTSDGPGLIGPEQSHEPEEQTECRDSGNSSKDHKRKAPPELDGTISQSPKRVCRCKE</sequence>
<dbReference type="OrthoDB" id="10615348at2759"/>
<dbReference type="Proteomes" id="UP000054466">
    <property type="component" value="Unassembled WGS sequence"/>
</dbReference>